<dbReference type="InterPro" id="IPR036034">
    <property type="entry name" value="PDZ_sf"/>
</dbReference>
<evidence type="ECO:0000256" key="1">
    <source>
        <dbReference type="SAM" id="Phobius"/>
    </source>
</evidence>
<dbReference type="AlphaFoldDB" id="D3PDV3"/>
<feature type="transmembrane region" description="Helical" evidence="1">
    <location>
        <begin position="6"/>
        <end position="24"/>
    </location>
</feature>
<feature type="domain" description="PDZ" evidence="2">
    <location>
        <begin position="214"/>
        <end position="252"/>
    </location>
</feature>
<keyword evidence="1" id="KW-1133">Transmembrane helix</keyword>
<accession>D3PDV3</accession>
<dbReference type="eggNOG" id="COG3031">
    <property type="taxonomic scope" value="Bacteria"/>
</dbReference>
<dbReference type="KEGG" id="ddf:DEFDS_1309"/>
<sequence length="279" mass="32069">MGRKSIVILICLAVLAYFISFTVTKYINYKYSNKTVDITLKNNVKKIKSEKVNVNEILELNPFNLKKEEKQITQVTKVEEKTNEISADIKFELLGYVANKDKILALIKINSKTYVLNNKEPVDGFIVDKINDEYLIILHNGKSYKVKLVGGSKKTENKTAVKTKPVQKSKTSKSDTFKISRQEVDKQLKDINSLLRTIFVAPYYRNKEFLGYRIARIRRNSILYKLGLRNGDVIVRINDESVENPQKMLELLTNISDVTAVKVDLIRRGVKKSIFVEID</sequence>
<dbReference type="Pfam" id="PF17820">
    <property type="entry name" value="PDZ_6"/>
    <property type="match status" value="1"/>
</dbReference>
<keyword evidence="1" id="KW-0472">Membrane</keyword>
<organism evidence="3 4">
    <name type="scientific">Deferribacter desulfuricans (strain DSM 14783 / JCM 11476 / NBRC 101012 / SSM1)</name>
    <dbReference type="NCBI Taxonomy" id="639282"/>
    <lineage>
        <taxon>Bacteria</taxon>
        <taxon>Pseudomonadati</taxon>
        <taxon>Deferribacterota</taxon>
        <taxon>Deferribacteres</taxon>
        <taxon>Deferribacterales</taxon>
        <taxon>Deferribacteraceae</taxon>
        <taxon>Deferribacter</taxon>
    </lineage>
</organism>
<dbReference type="OrthoDB" id="9791671at2"/>
<protein>
    <submittedName>
        <fullName evidence="3">General secretion pathway protein C</fullName>
    </submittedName>
</protein>
<name>D3PDV3_DEFDS</name>
<dbReference type="HOGENOM" id="CLU_955631_0_0_0"/>
<dbReference type="Gene3D" id="2.30.42.10">
    <property type="match status" value="1"/>
</dbReference>
<gene>
    <name evidence="3" type="ordered locus">DEFDS_1309</name>
</gene>
<dbReference type="RefSeq" id="WP_013008023.1">
    <property type="nucleotide sequence ID" value="NC_013939.1"/>
</dbReference>
<keyword evidence="4" id="KW-1185">Reference proteome</keyword>
<dbReference type="Proteomes" id="UP000001520">
    <property type="component" value="Chromosome"/>
</dbReference>
<proteinExistence type="predicted"/>
<dbReference type="InterPro" id="IPR041489">
    <property type="entry name" value="PDZ_6"/>
</dbReference>
<dbReference type="STRING" id="639282.DEFDS_1309"/>
<evidence type="ECO:0000259" key="2">
    <source>
        <dbReference type="Pfam" id="PF17820"/>
    </source>
</evidence>
<evidence type="ECO:0000313" key="3">
    <source>
        <dbReference type="EMBL" id="BAI80776.1"/>
    </source>
</evidence>
<evidence type="ECO:0000313" key="4">
    <source>
        <dbReference type="Proteomes" id="UP000001520"/>
    </source>
</evidence>
<reference evidence="3 4" key="1">
    <citation type="journal article" date="2010" name="DNA Res.">
        <title>Bacterial lifestyle in a deep-sea hydrothermal vent chimney revealed by the genome sequence of the thermophilic bacterium Deferribacter desulfuricans SSM1.</title>
        <authorList>
            <person name="Takaki Y."/>
            <person name="Shimamura S."/>
            <person name="Nakagawa S."/>
            <person name="Fukuhara Y."/>
            <person name="Horikawa H."/>
            <person name="Ankai A."/>
            <person name="Harada T."/>
            <person name="Hosoyama A."/>
            <person name="Oguchi A."/>
            <person name="Fukui S."/>
            <person name="Fujita N."/>
            <person name="Takami H."/>
            <person name="Takai K."/>
        </authorList>
    </citation>
    <scope>NUCLEOTIDE SEQUENCE [LARGE SCALE GENOMIC DNA]</scope>
    <source>
        <strain evidence="4">DSM 14783 / JCM 11476 / NBRC 101012 / SSM1</strain>
    </source>
</reference>
<keyword evidence="1" id="KW-0812">Transmembrane</keyword>
<dbReference type="EMBL" id="AP011529">
    <property type="protein sequence ID" value="BAI80776.1"/>
    <property type="molecule type" value="Genomic_DNA"/>
</dbReference>
<dbReference type="SUPFAM" id="SSF50156">
    <property type="entry name" value="PDZ domain-like"/>
    <property type="match status" value="1"/>
</dbReference>